<gene>
    <name evidence="4" type="ORF">GCM10023153_00880</name>
</gene>
<reference evidence="5" key="1">
    <citation type="journal article" date="2019" name="Int. J. Syst. Evol. Microbiol.">
        <title>The Global Catalogue of Microorganisms (GCM) 10K type strain sequencing project: providing services to taxonomists for standard genome sequencing and annotation.</title>
        <authorList>
            <consortium name="The Broad Institute Genomics Platform"/>
            <consortium name="The Broad Institute Genome Sequencing Center for Infectious Disease"/>
            <person name="Wu L."/>
            <person name="Ma J."/>
        </authorList>
    </citation>
    <scope>NUCLEOTIDE SEQUENCE [LARGE SCALE GENOMIC DNA]</scope>
    <source>
        <strain evidence="5">JCM 17738</strain>
    </source>
</reference>
<dbReference type="Proteomes" id="UP001500390">
    <property type="component" value="Unassembled WGS sequence"/>
</dbReference>
<dbReference type="SMART" id="SM00563">
    <property type="entry name" value="PlsC"/>
    <property type="match status" value="1"/>
</dbReference>
<keyword evidence="1" id="KW-0808">Transferase</keyword>
<dbReference type="SUPFAM" id="SSF69593">
    <property type="entry name" value="Glycerol-3-phosphate (1)-acyltransferase"/>
    <property type="match status" value="1"/>
</dbReference>
<dbReference type="InterPro" id="IPR002123">
    <property type="entry name" value="Plipid/glycerol_acylTrfase"/>
</dbReference>
<evidence type="ECO:0000256" key="2">
    <source>
        <dbReference type="ARBA" id="ARBA00023315"/>
    </source>
</evidence>
<feature type="domain" description="Phospholipid/glycerol acyltransferase" evidence="3">
    <location>
        <begin position="35"/>
        <end position="153"/>
    </location>
</feature>
<dbReference type="GO" id="GO:0016746">
    <property type="term" value="F:acyltransferase activity"/>
    <property type="evidence" value="ECO:0007669"/>
    <property type="project" value="UniProtKB-KW"/>
</dbReference>
<dbReference type="CDD" id="cd07989">
    <property type="entry name" value="LPLAT_AGPAT-like"/>
    <property type="match status" value="1"/>
</dbReference>
<protein>
    <submittedName>
        <fullName evidence="4">Lysophospholipid acyltransferase family protein</fullName>
    </submittedName>
</protein>
<dbReference type="PANTHER" id="PTHR10434:SF55">
    <property type="entry name" value="POSSIBLE ACYLTRANSFERASE"/>
    <property type="match status" value="1"/>
</dbReference>
<evidence type="ECO:0000313" key="4">
    <source>
        <dbReference type="EMBL" id="GAA4386895.1"/>
    </source>
</evidence>
<comment type="caution">
    <text evidence="4">The sequence shown here is derived from an EMBL/GenBank/DDBJ whole genome shotgun (WGS) entry which is preliminary data.</text>
</comment>
<evidence type="ECO:0000313" key="5">
    <source>
        <dbReference type="Proteomes" id="UP001500390"/>
    </source>
</evidence>
<organism evidence="4 5">
    <name type="scientific">Ornithinibacter aureus</name>
    <dbReference type="NCBI Taxonomy" id="622664"/>
    <lineage>
        <taxon>Bacteria</taxon>
        <taxon>Bacillati</taxon>
        <taxon>Actinomycetota</taxon>
        <taxon>Actinomycetes</taxon>
        <taxon>Micrococcales</taxon>
        <taxon>Intrasporangiaceae</taxon>
        <taxon>Ornithinibacter</taxon>
    </lineage>
</organism>
<evidence type="ECO:0000259" key="3">
    <source>
        <dbReference type="SMART" id="SM00563"/>
    </source>
</evidence>
<dbReference type="RefSeq" id="WP_159899460.1">
    <property type="nucleotide sequence ID" value="NZ_BAABFX010000005.1"/>
</dbReference>
<name>A0ABP8J8K3_9MICO</name>
<dbReference type="Pfam" id="PF01553">
    <property type="entry name" value="Acyltransferase"/>
    <property type="match status" value="1"/>
</dbReference>
<keyword evidence="2 4" id="KW-0012">Acyltransferase</keyword>
<dbReference type="PANTHER" id="PTHR10434">
    <property type="entry name" value="1-ACYL-SN-GLYCEROL-3-PHOSPHATE ACYLTRANSFERASE"/>
    <property type="match status" value="1"/>
</dbReference>
<keyword evidence="5" id="KW-1185">Reference proteome</keyword>
<sequence length="237" mass="25704">MILYSVGVAVIDAALGVLTRREHHHVERIPASGAVVVVSNHLSVSDPLVLASALRRAGRQGTFLVMAEAFAWPGVGWLLRRTGQIPVRRDRDPAAALQPALDALGRGWAVAIYPEGKITTEPDYRPMSEVRTGAVRLALTADCPIVPVAQWGAHRLLTREGTSSLIRPLRRLGRLRPGRLSRRPTVVVTVGEAITPVQLRARVADPEDLRAMTAVVMDDLRALLAEIAAEDLPDLRG</sequence>
<evidence type="ECO:0000256" key="1">
    <source>
        <dbReference type="ARBA" id="ARBA00022679"/>
    </source>
</evidence>
<proteinExistence type="predicted"/>
<accession>A0ABP8J8K3</accession>
<dbReference type="EMBL" id="BAABFX010000005">
    <property type="protein sequence ID" value="GAA4386895.1"/>
    <property type="molecule type" value="Genomic_DNA"/>
</dbReference>